<evidence type="ECO:0000313" key="3">
    <source>
        <dbReference type="Proteomes" id="UP000008068"/>
    </source>
</evidence>
<dbReference type="EMBL" id="GL379833">
    <property type="protein sequence ID" value="EGT51414.1"/>
    <property type="molecule type" value="Genomic_DNA"/>
</dbReference>
<feature type="domain" description="C2H2-type" evidence="1">
    <location>
        <begin position="213"/>
        <end position="235"/>
    </location>
</feature>
<reference evidence="3" key="1">
    <citation type="submission" date="2011-07" db="EMBL/GenBank/DDBJ databases">
        <authorList>
            <consortium name="Caenorhabditis brenneri Sequencing and Analysis Consortium"/>
            <person name="Wilson R.K."/>
        </authorList>
    </citation>
    <scope>NUCLEOTIDE SEQUENCE [LARGE SCALE GENOMIC DNA]</scope>
    <source>
        <strain evidence="3">PB2801</strain>
    </source>
</reference>
<name>G0N378_CAEBE</name>
<dbReference type="Proteomes" id="UP000008068">
    <property type="component" value="Unassembled WGS sequence"/>
</dbReference>
<evidence type="ECO:0000259" key="1">
    <source>
        <dbReference type="PROSITE" id="PS00028"/>
    </source>
</evidence>
<dbReference type="Gene3D" id="3.30.160.60">
    <property type="entry name" value="Classic Zinc Finger"/>
    <property type="match status" value="1"/>
</dbReference>
<dbReference type="SMART" id="SM00355">
    <property type="entry name" value="ZnF_C2H2"/>
    <property type="match status" value="3"/>
</dbReference>
<dbReference type="InterPro" id="IPR013087">
    <property type="entry name" value="Znf_C2H2_type"/>
</dbReference>
<sequence length="277" mass="31897">MEKFLEQLENLKATFRQLPEDCVIEAIERMDQTVEQLSQSVVFVEAQEDFLADMGKDVVQDFFNNPFSPTPPTSAAVDDFYPDPLPTADFFASDFSDSNEPTPSTLFCFTCGEGFNNRKGLYRHGNATGHQTRQFKYNKKKKVEDFEVFPSASVEIPCSSNTTFPVDFLEPEPQRSEAQKPLKTLLDPNDISLESITEESEISDEKLDEKLICYECNTSFKNRKALWRHGQRTKHQLRLKRAIVFKGGHVQCPECIYSTEKISNLRIHFRRNHKNCM</sequence>
<dbReference type="InParanoid" id="G0N378"/>
<accession>G0N378</accession>
<dbReference type="Pfam" id="PF00096">
    <property type="entry name" value="zf-C2H2"/>
    <property type="match status" value="1"/>
</dbReference>
<organism evidence="3">
    <name type="scientific">Caenorhabditis brenneri</name>
    <name type="common">Nematode worm</name>
    <dbReference type="NCBI Taxonomy" id="135651"/>
    <lineage>
        <taxon>Eukaryota</taxon>
        <taxon>Metazoa</taxon>
        <taxon>Ecdysozoa</taxon>
        <taxon>Nematoda</taxon>
        <taxon>Chromadorea</taxon>
        <taxon>Rhabditida</taxon>
        <taxon>Rhabditina</taxon>
        <taxon>Rhabditomorpha</taxon>
        <taxon>Rhabditoidea</taxon>
        <taxon>Rhabditidae</taxon>
        <taxon>Peloderinae</taxon>
        <taxon>Caenorhabditis</taxon>
    </lineage>
</organism>
<keyword evidence="3" id="KW-1185">Reference proteome</keyword>
<evidence type="ECO:0000313" key="2">
    <source>
        <dbReference type="EMBL" id="EGT51414.1"/>
    </source>
</evidence>
<dbReference type="PROSITE" id="PS00028">
    <property type="entry name" value="ZINC_FINGER_C2H2_1"/>
    <property type="match status" value="2"/>
</dbReference>
<proteinExistence type="predicted"/>
<protein>
    <recommendedName>
        <fullName evidence="1">C2H2-type domain-containing protein</fullName>
    </recommendedName>
</protein>
<gene>
    <name evidence="2" type="ORF">CAEBREN_29726</name>
</gene>
<feature type="domain" description="C2H2-type" evidence="1">
    <location>
        <begin position="108"/>
        <end position="130"/>
    </location>
</feature>
<dbReference type="eggNOG" id="ENOG502R7NW">
    <property type="taxonomic scope" value="Eukaryota"/>
</dbReference>
<dbReference type="OrthoDB" id="5870901at2759"/>
<dbReference type="AlphaFoldDB" id="G0N378"/>
<dbReference type="HOGENOM" id="CLU_1120974_0_0_1"/>